<dbReference type="AlphaFoldDB" id="A0A3P9D2A0"/>
<dbReference type="GeneTree" id="ENSGT00940000163251"/>
<dbReference type="Proteomes" id="UP000265160">
    <property type="component" value="LG16"/>
</dbReference>
<dbReference type="Ensembl" id="ENSMZET00005029648.1">
    <property type="protein sequence ID" value="ENSMZEP00005028740.1"/>
    <property type="gene ID" value="ENSMZEG00005021431.1"/>
</dbReference>
<accession>A0A3P9D2A0</accession>
<name>A0A3P9D2A0_9CICH</name>
<evidence type="ECO:0000313" key="2">
    <source>
        <dbReference type="Ensembl" id="ENSMZEP00005028740.1"/>
    </source>
</evidence>
<keyword evidence="1" id="KW-0472">Membrane</keyword>
<evidence type="ECO:0000256" key="1">
    <source>
        <dbReference type="SAM" id="Phobius"/>
    </source>
</evidence>
<proteinExistence type="predicted"/>
<reference evidence="2 3" key="1">
    <citation type="journal article" date="2014" name="Nature">
        <title>The genomic substrate for adaptive radiation in African cichlid fish.</title>
        <authorList>
            <person name="Brawand D."/>
            <person name="Wagner C.E."/>
            <person name="Li Y.I."/>
            <person name="Malinsky M."/>
            <person name="Keller I."/>
            <person name="Fan S."/>
            <person name="Simakov O."/>
            <person name="Ng A.Y."/>
            <person name="Lim Z.W."/>
            <person name="Bezault E."/>
            <person name="Turner-Maier J."/>
            <person name="Johnson J."/>
            <person name="Alcazar R."/>
            <person name="Noh H.J."/>
            <person name="Russell P."/>
            <person name="Aken B."/>
            <person name="Alfoldi J."/>
            <person name="Amemiya C."/>
            <person name="Azzouzi N."/>
            <person name="Baroiller J.F."/>
            <person name="Barloy-Hubler F."/>
            <person name="Berlin A."/>
            <person name="Bloomquist R."/>
            <person name="Carleton K.L."/>
            <person name="Conte M.A."/>
            <person name="D'Cotta H."/>
            <person name="Eshel O."/>
            <person name="Gaffney L."/>
            <person name="Galibert F."/>
            <person name="Gante H.F."/>
            <person name="Gnerre S."/>
            <person name="Greuter L."/>
            <person name="Guyon R."/>
            <person name="Haddad N.S."/>
            <person name="Haerty W."/>
            <person name="Harris R.M."/>
            <person name="Hofmann H.A."/>
            <person name="Hourlier T."/>
            <person name="Hulata G."/>
            <person name="Jaffe D.B."/>
            <person name="Lara M."/>
            <person name="Lee A.P."/>
            <person name="MacCallum I."/>
            <person name="Mwaiko S."/>
            <person name="Nikaido M."/>
            <person name="Nishihara H."/>
            <person name="Ozouf-Costaz C."/>
            <person name="Penman D.J."/>
            <person name="Przybylski D."/>
            <person name="Rakotomanga M."/>
            <person name="Renn S.C.P."/>
            <person name="Ribeiro F.J."/>
            <person name="Ron M."/>
            <person name="Salzburger W."/>
            <person name="Sanchez-Pulido L."/>
            <person name="Santos M.E."/>
            <person name="Searle S."/>
            <person name="Sharpe T."/>
            <person name="Swofford R."/>
            <person name="Tan F.J."/>
            <person name="Williams L."/>
            <person name="Young S."/>
            <person name="Yin S."/>
            <person name="Okada N."/>
            <person name="Kocher T.D."/>
            <person name="Miska E.A."/>
            <person name="Lander E.S."/>
            <person name="Venkatesh B."/>
            <person name="Fernald R.D."/>
            <person name="Meyer A."/>
            <person name="Ponting C.P."/>
            <person name="Streelman J.T."/>
            <person name="Lindblad-Toh K."/>
            <person name="Seehausen O."/>
            <person name="Di Palma F."/>
        </authorList>
    </citation>
    <scope>NUCLEOTIDE SEQUENCE</scope>
</reference>
<keyword evidence="3" id="KW-1185">Reference proteome</keyword>
<reference evidence="2" key="2">
    <citation type="submission" date="2025-08" db="UniProtKB">
        <authorList>
            <consortium name="Ensembl"/>
        </authorList>
    </citation>
    <scope>IDENTIFICATION</scope>
</reference>
<protein>
    <submittedName>
        <fullName evidence="2">Solute carrier family 22 member 4</fullName>
    </submittedName>
</protein>
<keyword evidence="1" id="KW-0812">Transmembrane</keyword>
<evidence type="ECO:0000313" key="3">
    <source>
        <dbReference type="Proteomes" id="UP000265160"/>
    </source>
</evidence>
<reference evidence="2" key="3">
    <citation type="submission" date="2025-09" db="UniProtKB">
        <authorList>
            <consortium name="Ensembl"/>
        </authorList>
    </citation>
    <scope>IDENTIFICATION</scope>
</reference>
<organism evidence="2 3">
    <name type="scientific">Maylandia zebra</name>
    <name type="common">zebra mbuna</name>
    <dbReference type="NCBI Taxonomy" id="106582"/>
    <lineage>
        <taxon>Eukaryota</taxon>
        <taxon>Metazoa</taxon>
        <taxon>Chordata</taxon>
        <taxon>Craniata</taxon>
        <taxon>Vertebrata</taxon>
        <taxon>Euteleostomi</taxon>
        <taxon>Actinopterygii</taxon>
        <taxon>Neopterygii</taxon>
        <taxon>Teleostei</taxon>
        <taxon>Neoteleostei</taxon>
        <taxon>Acanthomorphata</taxon>
        <taxon>Ovalentaria</taxon>
        <taxon>Cichlomorphae</taxon>
        <taxon>Cichliformes</taxon>
        <taxon>Cichlidae</taxon>
        <taxon>African cichlids</taxon>
        <taxon>Pseudocrenilabrinae</taxon>
        <taxon>Haplochromini</taxon>
        <taxon>Maylandia</taxon>
        <taxon>Maylandia zebra complex</taxon>
    </lineage>
</organism>
<feature type="transmembrane region" description="Helical" evidence="1">
    <location>
        <begin position="21"/>
        <end position="44"/>
    </location>
</feature>
<sequence length="141" mass="16093">MQDYEASISFLGTWGRFQMKVFFLLCVTCLPAGYNILSVIFLLATPPHQCYIPAHRNLSQDWMQASIPLQVAGQLERSSCSRYELDLVQNLSELGIRPNLGQIYNYSCKDGWIYSTEHYESTVVTEVLVCEEAGWRPETVC</sequence>
<keyword evidence="1" id="KW-1133">Transmembrane helix</keyword>